<dbReference type="SUPFAM" id="SSF55785">
    <property type="entry name" value="PYP-like sensor domain (PAS domain)"/>
    <property type="match status" value="1"/>
</dbReference>
<evidence type="ECO:0000259" key="6">
    <source>
        <dbReference type="PROSITE" id="PS50112"/>
    </source>
</evidence>
<dbReference type="AlphaFoldDB" id="B8GFE5"/>
<evidence type="ECO:0000259" key="5">
    <source>
        <dbReference type="PROSITE" id="PS50110"/>
    </source>
</evidence>
<dbReference type="EMBL" id="CP001338">
    <property type="protein sequence ID" value="ACL15993.1"/>
    <property type="molecule type" value="Genomic_DNA"/>
</dbReference>
<dbReference type="eggNOG" id="arCOG02276">
    <property type="taxonomic scope" value="Archaea"/>
</dbReference>
<feature type="domain" description="Response regulatory" evidence="5">
    <location>
        <begin position="3"/>
        <end position="118"/>
    </location>
</feature>
<gene>
    <name evidence="7" type="ordered locus">Mpal_0622</name>
</gene>
<evidence type="ECO:0000313" key="8">
    <source>
        <dbReference type="Proteomes" id="UP000002457"/>
    </source>
</evidence>
<dbReference type="PROSITE" id="PS50112">
    <property type="entry name" value="PAS"/>
    <property type="match status" value="1"/>
</dbReference>
<organism evidence="7 8">
    <name type="scientific">Methanosphaerula palustris (strain ATCC BAA-1556 / DSM 19958 / E1-9c)</name>
    <dbReference type="NCBI Taxonomy" id="521011"/>
    <lineage>
        <taxon>Archaea</taxon>
        <taxon>Methanobacteriati</taxon>
        <taxon>Methanobacteriota</taxon>
        <taxon>Stenosarchaea group</taxon>
        <taxon>Methanomicrobia</taxon>
        <taxon>Methanomicrobiales</taxon>
        <taxon>Methanoregulaceae</taxon>
        <taxon>Methanosphaerula</taxon>
    </lineage>
</organism>
<dbReference type="Pfam" id="PF00072">
    <property type="entry name" value="Response_reg"/>
    <property type="match status" value="1"/>
</dbReference>
<dbReference type="GO" id="GO:0006355">
    <property type="term" value="P:regulation of DNA-templated transcription"/>
    <property type="evidence" value="ECO:0007669"/>
    <property type="project" value="InterPro"/>
</dbReference>
<dbReference type="CDD" id="cd00156">
    <property type="entry name" value="REC"/>
    <property type="match status" value="1"/>
</dbReference>
<keyword evidence="8" id="KW-1185">Reference proteome</keyword>
<dbReference type="PANTHER" id="PTHR44591">
    <property type="entry name" value="STRESS RESPONSE REGULATOR PROTEIN 1"/>
    <property type="match status" value="1"/>
</dbReference>
<dbReference type="NCBIfam" id="TIGR00229">
    <property type="entry name" value="sensory_box"/>
    <property type="match status" value="1"/>
</dbReference>
<evidence type="ECO:0000256" key="3">
    <source>
        <dbReference type="ARBA" id="ARBA00022777"/>
    </source>
</evidence>
<feature type="modified residue" description="4-aspartylphosphate" evidence="4">
    <location>
        <position position="53"/>
    </location>
</feature>
<dbReference type="PANTHER" id="PTHR44591:SF3">
    <property type="entry name" value="RESPONSE REGULATORY DOMAIN-CONTAINING PROTEIN"/>
    <property type="match status" value="1"/>
</dbReference>
<dbReference type="InterPro" id="IPR001789">
    <property type="entry name" value="Sig_transdc_resp-reg_receiver"/>
</dbReference>
<dbReference type="GO" id="GO:0000160">
    <property type="term" value="P:phosphorelay signal transduction system"/>
    <property type="evidence" value="ECO:0007669"/>
    <property type="project" value="InterPro"/>
</dbReference>
<name>B8GFE5_METPE</name>
<dbReference type="OrthoDB" id="8127at2157"/>
<reference evidence="7 8" key="1">
    <citation type="journal article" date="2015" name="Genome Announc.">
        <title>Complete Genome Sequence of Methanosphaerula palustris E1-9CT, a Hydrogenotrophic Methanogen Isolated from a Minerotrophic Fen Peatland.</title>
        <authorList>
            <person name="Cadillo-Quiroz H."/>
            <person name="Browne P."/>
            <person name="Kyrpides N."/>
            <person name="Woyke T."/>
            <person name="Goodwin L."/>
            <person name="Detter C."/>
            <person name="Yavitt J.B."/>
            <person name="Zinder S.H."/>
        </authorList>
    </citation>
    <scope>NUCLEOTIDE SEQUENCE [LARGE SCALE GENOMIC DNA]</scope>
    <source>
        <strain evidence="8">ATCC BAA-1556 / DSM 19958 / E1-9c</strain>
    </source>
</reference>
<dbReference type="eggNOG" id="arCOG02385">
    <property type="taxonomic scope" value="Archaea"/>
</dbReference>
<dbReference type="PROSITE" id="PS50110">
    <property type="entry name" value="RESPONSE_REGULATORY"/>
    <property type="match status" value="1"/>
</dbReference>
<dbReference type="Gene3D" id="3.30.450.40">
    <property type="match status" value="1"/>
</dbReference>
<evidence type="ECO:0000256" key="4">
    <source>
        <dbReference type="PROSITE-ProRule" id="PRU00169"/>
    </source>
</evidence>
<dbReference type="InterPro" id="IPR013767">
    <property type="entry name" value="PAS_fold"/>
</dbReference>
<dbReference type="GeneID" id="7270209"/>
<dbReference type="InterPro" id="IPR050595">
    <property type="entry name" value="Bact_response_regulator"/>
</dbReference>
<keyword evidence="2" id="KW-0808">Transferase</keyword>
<dbReference type="Gene3D" id="3.30.450.20">
    <property type="entry name" value="PAS domain"/>
    <property type="match status" value="1"/>
</dbReference>
<feature type="domain" description="PAS" evidence="6">
    <location>
        <begin position="314"/>
        <end position="384"/>
    </location>
</feature>
<dbReference type="InterPro" id="IPR029016">
    <property type="entry name" value="GAF-like_dom_sf"/>
</dbReference>
<dbReference type="SMART" id="SM00065">
    <property type="entry name" value="GAF"/>
    <property type="match status" value="1"/>
</dbReference>
<dbReference type="eggNOG" id="arCOG03931">
    <property type="taxonomic scope" value="Archaea"/>
</dbReference>
<dbReference type="SMART" id="SM00448">
    <property type="entry name" value="REC"/>
    <property type="match status" value="1"/>
</dbReference>
<dbReference type="SUPFAM" id="SSF52172">
    <property type="entry name" value="CheY-like"/>
    <property type="match status" value="1"/>
</dbReference>
<dbReference type="SMART" id="SM00091">
    <property type="entry name" value="PAS"/>
    <property type="match status" value="1"/>
</dbReference>
<dbReference type="KEGG" id="mpl:Mpal_0622"/>
<keyword evidence="3" id="KW-0418">Kinase</keyword>
<dbReference type="RefSeq" id="WP_012617312.1">
    <property type="nucleotide sequence ID" value="NC_011832.1"/>
</dbReference>
<dbReference type="Proteomes" id="UP000002457">
    <property type="component" value="Chromosome"/>
</dbReference>
<dbReference type="HOGENOM" id="CLU_622045_0_0_2"/>
<evidence type="ECO:0000256" key="1">
    <source>
        <dbReference type="ARBA" id="ARBA00022553"/>
    </source>
</evidence>
<dbReference type="InterPro" id="IPR003018">
    <property type="entry name" value="GAF"/>
</dbReference>
<accession>B8GFE5</accession>
<dbReference type="InterPro" id="IPR035965">
    <property type="entry name" value="PAS-like_dom_sf"/>
</dbReference>
<evidence type="ECO:0000313" key="7">
    <source>
        <dbReference type="EMBL" id="ACL15993.1"/>
    </source>
</evidence>
<dbReference type="InterPro" id="IPR000014">
    <property type="entry name" value="PAS"/>
</dbReference>
<sequence length="440" mass="49847">MISVLYVDDERSLLDIGKLFLEKRGDMQVETLTSATEALQVIREHPFDAIISDYQMPDMDGLSFLKELRKQDKQVPFVLFTGRGREEVVIEALNCGADFYLQKGGNATPQFAELRNMLQTAITRRKDNEKITRYNRALRMILACNQIIVRTTDEQELLHQICETLVNLGGYRFSWVGSVEGDEKIIHPLAYAGFEDGYLSAGTISWRETADGDGHTRTAIRTRTPAVARNLQTNFNAAWRKEAAARGYASSIAIPMIDDEFVWGVLKVYAIETDAFDPEEVDLLTGLARDMAHGIFSLRTERERRTTRKALEISEARYRAIIEDQTDMVARFTPDGLLTFVNTSFITSCNRFREDLIGADLYHLLAPEERETVRSRIIALTADEPLIALEAHLPTPQGIKAVHWVCRAITDRNRTVVEFQIVGREIDNNLTRSPENPSAN</sequence>
<dbReference type="GO" id="GO:0016301">
    <property type="term" value="F:kinase activity"/>
    <property type="evidence" value="ECO:0007669"/>
    <property type="project" value="UniProtKB-KW"/>
</dbReference>
<dbReference type="Gene3D" id="3.40.50.2300">
    <property type="match status" value="1"/>
</dbReference>
<dbReference type="Pfam" id="PF00989">
    <property type="entry name" value="PAS"/>
    <property type="match status" value="1"/>
</dbReference>
<dbReference type="SUPFAM" id="SSF55781">
    <property type="entry name" value="GAF domain-like"/>
    <property type="match status" value="1"/>
</dbReference>
<dbReference type="CDD" id="cd00130">
    <property type="entry name" value="PAS"/>
    <property type="match status" value="1"/>
</dbReference>
<protein>
    <submittedName>
        <fullName evidence="7">Putative PAS/PAC sensor protein</fullName>
    </submittedName>
</protein>
<dbReference type="Pfam" id="PF13185">
    <property type="entry name" value="GAF_2"/>
    <property type="match status" value="1"/>
</dbReference>
<keyword evidence="1 4" id="KW-0597">Phosphoprotein</keyword>
<dbReference type="STRING" id="521011.Mpal_0622"/>
<evidence type="ECO:0000256" key="2">
    <source>
        <dbReference type="ARBA" id="ARBA00022679"/>
    </source>
</evidence>
<proteinExistence type="predicted"/>
<dbReference type="InterPro" id="IPR011006">
    <property type="entry name" value="CheY-like_superfamily"/>
</dbReference>